<accession>A0AAE0KX35</accession>
<name>A0AAE0KX35_9CHLO</name>
<reference evidence="2 3" key="1">
    <citation type="journal article" date="2015" name="Genome Biol. Evol.">
        <title>Comparative Genomics of a Bacterivorous Green Alga Reveals Evolutionary Causalities and Consequences of Phago-Mixotrophic Mode of Nutrition.</title>
        <authorList>
            <person name="Burns J.A."/>
            <person name="Paasch A."/>
            <person name="Narechania A."/>
            <person name="Kim E."/>
        </authorList>
    </citation>
    <scope>NUCLEOTIDE SEQUENCE [LARGE SCALE GENOMIC DNA]</scope>
    <source>
        <strain evidence="2 3">PLY_AMNH</strain>
    </source>
</reference>
<protein>
    <submittedName>
        <fullName evidence="2">Uncharacterized protein</fullName>
    </submittedName>
</protein>
<sequence length="229" mass="24324">MLPHGGDEGSPQPLDVRGLLDAALPHGGDEGSPQPLDVRGLLDAALPVNTFCSWSRSSGTKSTLHRVHVPHPRRGALPCVDRAKSKSVLVQASVTAEVPKGRHRGGSLASRTAATPPQTLSSPTPKTPEALSRWCLQTAPPLQTCHPSRVLANLFERELFVALAQLKLGSGAARTSLEWVEQLGELTTRAVMLRLNGGSSARTLRAAFVQHQGLLTVVHCGMRQTRAAG</sequence>
<evidence type="ECO:0000313" key="3">
    <source>
        <dbReference type="Proteomes" id="UP001190700"/>
    </source>
</evidence>
<dbReference type="EMBL" id="LGRX02014983">
    <property type="protein sequence ID" value="KAK3263867.1"/>
    <property type="molecule type" value="Genomic_DNA"/>
</dbReference>
<dbReference type="AlphaFoldDB" id="A0AAE0KX35"/>
<evidence type="ECO:0000256" key="1">
    <source>
        <dbReference type="SAM" id="MobiDB-lite"/>
    </source>
</evidence>
<feature type="region of interest" description="Disordered" evidence="1">
    <location>
        <begin position="94"/>
        <end position="127"/>
    </location>
</feature>
<keyword evidence="3" id="KW-1185">Reference proteome</keyword>
<feature type="compositionally biased region" description="Polar residues" evidence="1">
    <location>
        <begin position="109"/>
        <end position="124"/>
    </location>
</feature>
<gene>
    <name evidence="2" type="ORF">CYMTET_27357</name>
</gene>
<proteinExistence type="predicted"/>
<organism evidence="2 3">
    <name type="scientific">Cymbomonas tetramitiformis</name>
    <dbReference type="NCBI Taxonomy" id="36881"/>
    <lineage>
        <taxon>Eukaryota</taxon>
        <taxon>Viridiplantae</taxon>
        <taxon>Chlorophyta</taxon>
        <taxon>Pyramimonadophyceae</taxon>
        <taxon>Pyramimonadales</taxon>
        <taxon>Pyramimonadaceae</taxon>
        <taxon>Cymbomonas</taxon>
    </lineage>
</organism>
<comment type="caution">
    <text evidence="2">The sequence shown here is derived from an EMBL/GenBank/DDBJ whole genome shotgun (WGS) entry which is preliminary data.</text>
</comment>
<dbReference type="Proteomes" id="UP001190700">
    <property type="component" value="Unassembled WGS sequence"/>
</dbReference>
<evidence type="ECO:0000313" key="2">
    <source>
        <dbReference type="EMBL" id="KAK3263867.1"/>
    </source>
</evidence>